<name>A0A091H659_BUCRH</name>
<accession>A0A091H659</accession>
<evidence type="ECO:0000256" key="5">
    <source>
        <dbReference type="SAM" id="MobiDB-lite"/>
    </source>
</evidence>
<evidence type="ECO:0000313" key="7">
    <source>
        <dbReference type="Proteomes" id="UP000054064"/>
    </source>
</evidence>
<dbReference type="PANTHER" id="PTHR12694">
    <property type="entry name" value="TRANSCRIPTION INITIATION FACTOR IIA SUBUNIT 1"/>
    <property type="match status" value="1"/>
</dbReference>
<dbReference type="Proteomes" id="UP000054064">
    <property type="component" value="Unassembled WGS sequence"/>
</dbReference>
<dbReference type="EMBL" id="KL525122">
    <property type="protein sequence ID" value="KFO90909.1"/>
    <property type="molecule type" value="Genomic_DNA"/>
</dbReference>
<proteinExistence type="inferred from homology"/>
<dbReference type="SUPFAM" id="SSF47396">
    <property type="entry name" value="Transcription factor IIA (TFIIA), alpha-helical domain"/>
    <property type="match status" value="1"/>
</dbReference>
<evidence type="ECO:0000313" key="6">
    <source>
        <dbReference type="EMBL" id="KFO90909.1"/>
    </source>
</evidence>
<keyword evidence="7" id="KW-1185">Reference proteome</keyword>
<feature type="non-terminal residue" evidence="6">
    <location>
        <position position="1"/>
    </location>
</feature>
<feature type="compositionally biased region" description="Acidic residues" evidence="5">
    <location>
        <begin position="389"/>
        <end position="398"/>
    </location>
</feature>
<dbReference type="SMART" id="SM01371">
    <property type="entry name" value="TFIIA"/>
    <property type="match status" value="1"/>
</dbReference>
<evidence type="ECO:0000256" key="3">
    <source>
        <dbReference type="ARBA" id="ARBA00023163"/>
    </source>
</evidence>
<comment type="subcellular location">
    <subcellularLocation>
        <location evidence="1">Nucleus</location>
    </subcellularLocation>
</comment>
<dbReference type="Pfam" id="PF03153">
    <property type="entry name" value="TFIIA"/>
    <property type="match status" value="1"/>
</dbReference>
<dbReference type="GO" id="GO:0006367">
    <property type="term" value="P:transcription initiation at RNA polymerase II promoter"/>
    <property type="evidence" value="ECO:0007669"/>
    <property type="project" value="InterPro"/>
</dbReference>
<dbReference type="InterPro" id="IPR004855">
    <property type="entry name" value="TFIIA_asu/bsu"/>
</dbReference>
<feature type="non-terminal residue" evidence="6">
    <location>
        <position position="452"/>
    </location>
</feature>
<evidence type="ECO:0000256" key="4">
    <source>
        <dbReference type="ARBA" id="ARBA00023242"/>
    </source>
</evidence>
<feature type="compositionally biased region" description="Low complexity" evidence="5">
    <location>
        <begin position="399"/>
        <end position="410"/>
    </location>
</feature>
<dbReference type="FunFam" id="1.10.287.100:FF:000001">
    <property type="entry name" value="Transcription initiation factor IIA subunit"/>
    <property type="match status" value="1"/>
</dbReference>
<sequence length="452" mass="49284">PKLYKSIIEDVIEGVRDIFAEEGLEEQVLKDLKQLWETKVMQSKATEGFFRHGHQSPQFTLQLPHNFHHILQNSTASVVIPAGRGFQHLTAADLGASRVGATLTFPSGISYPIHVPAGVTLQTASGHLYKVNVPVMVTQASGNASILHHPAQQIFHPLGQPSVPQASIASVAQVNASSAQAAADTLQPQETAVQQTTVFQPNVVEKNHLEESASTSFIQQPSVSQQQLVANAVLNQCADSNEISQHGSLRMAVFTPEPSKGSSPTDPVANNSSSVLLDVEQQGGIEPQESVQQQVPDDIIDLIIVDDSLDDDTVLKYQNSIAAFKKMEPTEQMESNLRSEKYICSDIEGIIQLDGTGDISPREEMPRTKDMEENEFIGIIESEDLKVLEDEEDAEECDSVSNTESSSTSGDNEELQIDVVEEDPLNSGDDVSEQDIPDLFDTDNVIVCQYDK</sequence>
<keyword evidence="3" id="KW-0804">Transcription</keyword>
<feature type="region of interest" description="Disordered" evidence="5">
    <location>
        <begin position="384"/>
        <end position="438"/>
    </location>
</feature>
<protein>
    <submittedName>
        <fullName evidence="6">TFIIA-alpha and beta-like factor</fullName>
    </submittedName>
</protein>
<dbReference type="AlphaFoldDB" id="A0A091H659"/>
<comment type="similarity">
    <text evidence="2">Belongs to the TFIIA subunit 1 family.</text>
</comment>
<keyword evidence="4" id="KW-0539">Nucleus</keyword>
<dbReference type="GO" id="GO:0005672">
    <property type="term" value="C:transcription factor TFIIA complex"/>
    <property type="evidence" value="ECO:0007669"/>
    <property type="project" value="InterPro"/>
</dbReference>
<dbReference type="Gene3D" id="1.10.287.100">
    <property type="match status" value="1"/>
</dbReference>
<feature type="compositionally biased region" description="Acidic residues" evidence="5">
    <location>
        <begin position="411"/>
        <end position="438"/>
    </location>
</feature>
<reference evidence="6 7" key="1">
    <citation type="submission" date="2014-04" db="EMBL/GenBank/DDBJ databases">
        <title>Genome evolution of avian class.</title>
        <authorList>
            <person name="Zhang G."/>
            <person name="Li C."/>
        </authorList>
    </citation>
    <scope>NUCLEOTIDE SEQUENCE [LARGE SCALE GENOMIC DNA]</scope>
    <source>
        <strain evidence="6">BGI_N320</strain>
    </source>
</reference>
<organism evidence="6 7">
    <name type="scientific">Buceros rhinoceros silvestris</name>
    <dbReference type="NCBI Taxonomy" id="175836"/>
    <lineage>
        <taxon>Eukaryota</taxon>
        <taxon>Metazoa</taxon>
        <taxon>Chordata</taxon>
        <taxon>Craniata</taxon>
        <taxon>Vertebrata</taxon>
        <taxon>Euteleostomi</taxon>
        <taxon>Archelosauria</taxon>
        <taxon>Archosauria</taxon>
        <taxon>Dinosauria</taxon>
        <taxon>Saurischia</taxon>
        <taxon>Theropoda</taxon>
        <taxon>Coelurosauria</taxon>
        <taxon>Aves</taxon>
        <taxon>Neognathae</taxon>
        <taxon>Neoaves</taxon>
        <taxon>Telluraves</taxon>
        <taxon>Coraciimorphae</taxon>
        <taxon>Bucerotiformes</taxon>
        <taxon>Bucerotidae</taxon>
        <taxon>Buceros</taxon>
    </lineage>
</organism>
<evidence type="ECO:0000256" key="1">
    <source>
        <dbReference type="ARBA" id="ARBA00004123"/>
    </source>
</evidence>
<evidence type="ECO:0000256" key="2">
    <source>
        <dbReference type="ARBA" id="ARBA00010059"/>
    </source>
</evidence>
<dbReference type="PANTHER" id="PTHR12694:SF9">
    <property type="entry name" value="TFIIA-ALPHA AND BETA-LIKE FACTOR"/>
    <property type="match status" value="1"/>
</dbReference>
<gene>
    <name evidence="6" type="ORF">N320_01829</name>
</gene>
<dbReference type="CDD" id="cd07976">
    <property type="entry name" value="TFIIA_alpha_beta_like"/>
    <property type="match status" value="1"/>
</dbReference>